<gene>
    <name evidence="3" type="ORF">HZA61_17190</name>
</gene>
<feature type="chain" id="PRO_5037302828" evidence="1">
    <location>
        <begin position="23"/>
        <end position="275"/>
    </location>
</feature>
<dbReference type="InterPro" id="IPR025965">
    <property type="entry name" value="FlgD/Vpr_Ig-like"/>
</dbReference>
<feature type="signal peptide" evidence="1">
    <location>
        <begin position="1"/>
        <end position="22"/>
    </location>
</feature>
<dbReference type="AlphaFoldDB" id="A0A933SGF1"/>
<name>A0A933SGF1_UNCEI</name>
<evidence type="ECO:0000256" key="1">
    <source>
        <dbReference type="SAM" id="SignalP"/>
    </source>
</evidence>
<evidence type="ECO:0000259" key="2">
    <source>
        <dbReference type="Pfam" id="PF13860"/>
    </source>
</evidence>
<keyword evidence="1" id="KW-0732">Signal</keyword>
<protein>
    <submittedName>
        <fullName evidence="3">T9SS type A sorting domain-containing protein</fullName>
    </submittedName>
</protein>
<comment type="caution">
    <text evidence="3">The sequence shown here is derived from an EMBL/GenBank/DDBJ whole genome shotgun (WGS) entry which is preliminary data.</text>
</comment>
<proteinExistence type="predicted"/>
<sequence>MSHPRFLLLLVALVLAPDAARAAVDVPVGIFGTFLRVDPIDTAAPPTMIRLSTYGIAPGALLRLQARGDYDNGPGGDEFTIQLAIFSKDSALADRSLLARVPGAIDCGRHGQSGLTCPSGLPTDIPQDFYVMPDSTDVIVPPGARFLFVMPAECYFVDNTDPDGDYAIRITTLGMTDVEDFPERPLALSAPWPNPVSKAARFSFRLAESSNAAVHVFAVDGARVRALHDGPAEAGEHALTWDLRDETGSRVKPGVYFVRLESRDHTLRRRLVVVR</sequence>
<accession>A0A933SGF1</accession>
<evidence type="ECO:0000313" key="4">
    <source>
        <dbReference type="Proteomes" id="UP000696931"/>
    </source>
</evidence>
<dbReference type="EMBL" id="JACRIW010000123">
    <property type="protein sequence ID" value="MBI5171225.1"/>
    <property type="molecule type" value="Genomic_DNA"/>
</dbReference>
<organism evidence="3 4">
    <name type="scientific">Eiseniibacteriota bacterium</name>
    <dbReference type="NCBI Taxonomy" id="2212470"/>
    <lineage>
        <taxon>Bacteria</taxon>
        <taxon>Candidatus Eiseniibacteriota</taxon>
    </lineage>
</organism>
<reference evidence="3" key="1">
    <citation type="submission" date="2020-07" db="EMBL/GenBank/DDBJ databases">
        <title>Huge and variable diversity of episymbiotic CPR bacteria and DPANN archaea in groundwater ecosystems.</title>
        <authorList>
            <person name="He C.Y."/>
            <person name="Keren R."/>
            <person name="Whittaker M."/>
            <person name="Farag I.F."/>
            <person name="Doudna J."/>
            <person name="Cate J.H.D."/>
            <person name="Banfield J.F."/>
        </authorList>
    </citation>
    <scope>NUCLEOTIDE SEQUENCE</scope>
    <source>
        <strain evidence="3">NC_groundwater_1813_Pr3_B-0.1um_71_17</strain>
    </source>
</reference>
<dbReference type="InterPro" id="IPR026444">
    <property type="entry name" value="Secre_tail"/>
</dbReference>
<dbReference type="Pfam" id="PF13860">
    <property type="entry name" value="FlgD_ig"/>
    <property type="match status" value="1"/>
</dbReference>
<dbReference type="Proteomes" id="UP000696931">
    <property type="component" value="Unassembled WGS sequence"/>
</dbReference>
<evidence type="ECO:0000313" key="3">
    <source>
        <dbReference type="EMBL" id="MBI5171225.1"/>
    </source>
</evidence>
<feature type="domain" description="FlgD/Vpr Ig-like" evidence="2">
    <location>
        <begin position="199"/>
        <end position="262"/>
    </location>
</feature>
<dbReference type="NCBIfam" id="TIGR04183">
    <property type="entry name" value="Por_Secre_tail"/>
    <property type="match status" value="1"/>
</dbReference>
<dbReference type="Gene3D" id="2.60.40.4070">
    <property type="match status" value="1"/>
</dbReference>